<dbReference type="Pfam" id="PF10517">
    <property type="entry name" value="DM13"/>
    <property type="match status" value="1"/>
</dbReference>
<evidence type="ECO:0000259" key="4">
    <source>
        <dbReference type="PROSITE" id="PS51549"/>
    </source>
</evidence>
<dbReference type="SMART" id="SM00686">
    <property type="entry name" value="DM13"/>
    <property type="match status" value="1"/>
</dbReference>
<sequence length="356" mass="38738">MGLICGFFLLTACLLYPSLVCAEVCISEPLPNFQHGIQGRLCFIDQTTLVIRGFAYDGRGPAAYLYYYDTTQGYTAEDVPANGRGKEIPHPVTGGAFQFRESVSNQDLQFSLPEGVYACDLAVFTIWCSAANSHFTAIDIPQSLFTTDQSEAASGTILCTRTGGGGGATVFENCEQLHQDLTLDWTVNRADESVTFRLCGCTSPNDAFDNTWLGFGLSGSESATFMIGADATIVWVDREDQPHAEDYYLSAYTQCGGGTGACPDDQSSAGTCSNSAILETGFTQDGSQCVVFTRNFSAGDECDQDINPDNENQYIVWGVGRSWRHCIQTLCQSRKWRCTATSRSSAVKKLRRVFGV</sequence>
<dbReference type="InterPro" id="IPR052126">
    <property type="entry name" value="Spindle_Org/Thrombomodulin"/>
</dbReference>
<reference evidence="5" key="1">
    <citation type="submission" date="2023-03" db="EMBL/GenBank/DDBJ databases">
        <authorList>
            <person name="Steffen K."/>
            <person name="Cardenas P."/>
        </authorList>
    </citation>
    <scope>NUCLEOTIDE SEQUENCE</scope>
</reference>
<evidence type="ECO:0000313" key="5">
    <source>
        <dbReference type="EMBL" id="CAI8010288.1"/>
    </source>
</evidence>
<proteinExistence type="predicted"/>
<protein>
    <submittedName>
        <fullName evidence="5">Protein Skeletor, isoforms D/E</fullName>
    </submittedName>
</protein>
<dbReference type="InterPro" id="IPR019545">
    <property type="entry name" value="DM13_domain"/>
</dbReference>
<evidence type="ECO:0000256" key="2">
    <source>
        <dbReference type="SAM" id="SignalP"/>
    </source>
</evidence>
<keyword evidence="1" id="KW-0677">Repeat</keyword>
<dbReference type="Proteomes" id="UP001174909">
    <property type="component" value="Unassembled WGS sequence"/>
</dbReference>
<dbReference type="AlphaFoldDB" id="A0AA35RF21"/>
<dbReference type="Pfam" id="PF03351">
    <property type="entry name" value="DOMON"/>
    <property type="match status" value="1"/>
</dbReference>
<dbReference type="PROSITE" id="PS51549">
    <property type="entry name" value="DM13"/>
    <property type="match status" value="1"/>
</dbReference>
<name>A0AA35RF21_GEOBA</name>
<feature type="signal peptide" evidence="2">
    <location>
        <begin position="1"/>
        <end position="22"/>
    </location>
</feature>
<feature type="chain" id="PRO_5041412799" evidence="2">
    <location>
        <begin position="23"/>
        <end position="356"/>
    </location>
</feature>
<dbReference type="EMBL" id="CASHTH010001023">
    <property type="protein sequence ID" value="CAI8010288.1"/>
    <property type="molecule type" value="Genomic_DNA"/>
</dbReference>
<gene>
    <name evidence="5" type="ORF">GBAR_LOCUS6779</name>
</gene>
<keyword evidence="6" id="KW-1185">Reference proteome</keyword>
<dbReference type="PROSITE" id="PS50836">
    <property type="entry name" value="DOMON"/>
    <property type="match status" value="1"/>
</dbReference>
<feature type="domain" description="DM13" evidence="4">
    <location>
        <begin position="24"/>
        <end position="141"/>
    </location>
</feature>
<dbReference type="InterPro" id="IPR005018">
    <property type="entry name" value="DOMON_domain"/>
</dbReference>
<dbReference type="PANTHER" id="PTHR24036:SF5">
    <property type="entry name" value="THROMBOMODULIN"/>
    <property type="match status" value="1"/>
</dbReference>
<dbReference type="SMART" id="SM00664">
    <property type="entry name" value="DoH"/>
    <property type="match status" value="1"/>
</dbReference>
<dbReference type="PANTHER" id="PTHR24036">
    <property type="entry name" value="SKELETOR-RELATED"/>
    <property type="match status" value="1"/>
</dbReference>
<evidence type="ECO:0000256" key="1">
    <source>
        <dbReference type="ARBA" id="ARBA00022737"/>
    </source>
</evidence>
<comment type="caution">
    <text evidence="5">The sequence shown here is derived from an EMBL/GenBank/DDBJ whole genome shotgun (WGS) entry which is preliminary data.</text>
</comment>
<evidence type="ECO:0000313" key="6">
    <source>
        <dbReference type="Proteomes" id="UP001174909"/>
    </source>
</evidence>
<organism evidence="5 6">
    <name type="scientific">Geodia barretti</name>
    <name type="common">Barrett's horny sponge</name>
    <dbReference type="NCBI Taxonomy" id="519541"/>
    <lineage>
        <taxon>Eukaryota</taxon>
        <taxon>Metazoa</taxon>
        <taxon>Porifera</taxon>
        <taxon>Demospongiae</taxon>
        <taxon>Heteroscleromorpha</taxon>
        <taxon>Tetractinellida</taxon>
        <taxon>Astrophorina</taxon>
        <taxon>Geodiidae</taxon>
        <taxon>Geodia</taxon>
    </lineage>
</organism>
<accession>A0AA35RF21</accession>
<dbReference type="CDD" id="cd09631">
    <property type="entry name" value="DOMON_DOH"/>
    <property type="match status" value="1"/>
</dbReference>
<feature type="domain" description="DOMON" evidence="3">
    <location>
        <begin position="179"/>
        <end position="320"/>
    </location>
</feature>
<evidence type="ECO:0000259" key="3">
    <source>
        <dbReference type="PROSITE" id="PS50836"/>
    </source>
</evidence>
<dbReference type="InterPro" id="IPR045266">
    <property type="entry name" value="DOH_DOMON"/>
</dbReference>
<keyword evidence="2" id="KW-0732">Signal</keyword>